<evidence type="ECO:0000313" key="3">
    <source>
        <dbReference type="EMBL" id="KAI2648396.1"/>
    </source>
</evidence>
<gene>
    <name evidence="3" type="ORF">H4Q32_018489</name>
</gene>
<keyword evidence="1" id="KW-0238">DNA-binding</keyword>
<name>A0ABQ8LCE9_LABRO</name>
<organism evidence="3 4">
    <name type="scientific">Labeo rohita</name>
    <name type="common">Indian major carp</name>
    <name type="synonym">Cyprinus rohita</name>
    <dbReference type="NCBI Taxonomy" id="84645"/>
    <lineage>
        <taxon>Eukaryota</taxon>
        <taxon>Metazoa</taxon>
        <taxon>Chordata</taxon>
        <taxon>Craniata</taxon>
        <taxon>Vertebrata</taxon>
        <taxon>Euteleostomi</taxon>
        <taxon>Actinopterygii</taxon>
        <taxon>Neopterygii</taxon>
        <taxon>Teleostei</taxon>
        <taxon>Ostariophysi</taxon>
        <taxon>Cypriniformes</taxon>
        <taxon>Cyprinidae</taxon>
        <taxon>Labeoninae</taxon>
        <taxon>Labeonini</taxon>
        <taxon>Labeo</taxon>
    </lineage>
</organism>
<dbReference type="PANTHER" id="PTHR35617">
    <property type="entry name" value="PHAGE_INTEGRASE DOMAIN-CONTAINING PROTEIN"/>
    <property type="match status" value="1"/>
</dbReference>
<evidence type="ECO:0000313" key="4">
    <source>
        <dbReference type="Proteomes" id="UP000830375"/>
    </source>
</evidence>
<proteinExistence type="predicted"/>
<dbReference type="Proteomes" id="UP000830375">
    <property type="component" value="Unassembled WGS sequence"/>
</dbReference>
<dbReference type="EMBL" id="JACTAM010000025">
    <property type="protein sequence ID" value="KAI2648396.1"/>
    <property type="molecule type" value="Genomic_DNA"/>
</dbReference>
<reference evidence="3 4" key="1">
    <citation type="submission" date="2022-01" db="EMBL/GenBank/DDBJ databases">
        <title>A high-quality chromosome-level genome assembly of rohu carp, Labeo rohita.</title>
        <authorList>
            <person name="Arick M.A. II"/>
            <person name="Hsu C.-Y."/>
            <person name="Magbanua Z."/>
            <person name="Pechanova O."/>
            <person name="Grover C."/>
            <person name="Miller E."/>
            <person name="Thrash A."/>
            <person name="Ezzel L."/>
            <person name="Alam S."/>
            <person name="Benzie J."/>
            <person name="Hamilton M."/>
            <person name="Karsi A."/>
            <person name="Lawrence M.L."/>
            <person name="Peterson D.G."/>
        </authorList>
    </citation>
    <scope>NUCLEOTIDE SEQUENCE [LARGE SCALE GENOMIC DNA]</scope>
    <source>
        <strain evidence="4">BAU-BD-2019</strain>
        <tissue evidence="3">Blood</tissue>
    </source>
</reference>
<evidence type="ECO:0000256" key="2">
    <source>
        <dbReference type="SAM" id="MobiDB-lite"/>
    </source>
</evidence>
<protein>
    <submittedName>
        <fullName evidence="3">Dedicator of cytokinesis protein 4</fullName>
    </submittedName>
</protein>
<accession>A0ABQ8LCE9</accession>
<evidence type="ECO:0000256" key="1">
    <source>
        <dbReference type="ARBA" id="ARBA00023125"/>
    </source>
</evidence>
<keyword evidence="4" id="KW-1185">Reference proteome</keyword>
<sequence length="271" mass="28697">MLDSPDQLKLDTLVCGHFVCPERKLTYGKLKPLTNAEWPPSYSAHKSPGDAGRVSGTETLPPGPERSPCVGAHQQHIGGLLLKPPGRSAFVPLVQAGAPDPVESVPGGISSHKREARFCISAWSCGSCGCAPEGAHLVASGLSTKVVETILQSRAPSMRKLYAWKRRLFTSWCGNHQLDPVHCPVGTVLEFLQARFTAGLTHSMAAIAAFHSPLGGQSAHSTQSMAASKAFSSGVPLSNICNAAGWSTLLTFVRFYSLDIHATPDSSVLSS</sequence>
<dbReference type="SUPFAM" id="SSF47823">
    <property type="entry name" value="lambda integrase-like, N-terminal domain"/>
    <property type="match status" value="1"/>
</dbReference>
<dbReference type="InterPro" id="IPR010998">
    <property type="entry name" value="Integrase_recombinase_N"/>
</dbReference>
<feature type="region of interest" description="Disordered" evidence="2">
    <location>
        <begin position="38"/>
        <end position="69"/>
    </location>
</feature>
<dbReference type="PANTHER" id="PTHR35617:SF3">
    <property type="entry name" value="CORE-BINDING (CB) DOMAIN-CONTAINING PROTEIN"/>
    <property type="match status" value="1"/>
</dbReference>
<comment type="caution">
    <text evidence="3">The sequence shown here is derived from an EMBL/GenBank/DDBJ whole genome shotgun (WGS) entry which is preliminary data.</text>
</comment>
<dbReference type="Gene3D" id="1.10.150.130">
    <property type="match status" value="1"/>
</dbReference>